<evidence type="ECO:0000313" key="2">
    <source>
        <dbReference type="EMBL" id="EGW03138.1"/>
    </source>
</evidence>
<dbReference type="AlphaFoldDB" id="G3HSL7"/>
<evidence type="ECO:0000313" key="3">
    <source>
        <dbReference type="Proteomes" id="UP000001075"/>
    </source>
</evidence>
<dbReference type="EMBL" id="JH000665">
    <property type="protein sequence ID" value="EGW03138.1"/>
    <property type="molecule type" value="Genomic_DNA"/>
</dbReference>
<protein>
    <submittedName>
        <fullName evidence="2">Uncharacterized protein</fullName>
    </submittedName>
</protein>
<gene>
    <name evidence="2" type="ORF">I79_013851</name>
</gene>
<accession>G3HSL7</accession>
<evidence type="ECO:0000256" key="1">
    <source>
        <dbReference type="SAM" id="MobiDB-lite"/>
    </source>
</evidence>
<sequence>MCTGPWQRCPPTLAPVRGLWLGHTGPLGQAGVGGGQEPVPGLQSVPLSKKRGCLGGTTTGGGGQAGVAGSGWPETSPLSGTSLSWEANWRAGGDSGCPGLWSPTEKIK</sequence>
<organism evidence="2 3">
    <name type="scientific">Cricetulus griseus</name>
    <name type="common">Chinese hamster</name>
    <name type="synonym">Cricetulus barabensis griseus</name>
    <dbReference type="NCBI Taxonomy" id="10029"/>
    <lineage>
        <taxon>Eukaryota</taxon>
        <taxon>Metazoa</taxon>
        <taxon>Chordata</taxon>
        <taxon>Craniata</taxon>
        <taxon>Vertebrata</taxon>
        <taxon>Euteleostomi</taxon>
        <taxon>Mammalia</taxon>
        <taxon>Eutheria</taxon>
        <taxon>Euarchontoglires</taxon>
        <taxon>Glires</taxon>
        <taxon>Rodentia</taxon>
        <taxon>Myomorpha</taxon>
        <taxon>Muroidea</taxon>
        <taxon>Cricetidae</taxon>
        <taxon>Cricetinae</taxon>
        <taxon>Cricetulus</taxon>
    </lineage>
</organism>
<reference evidence="3" key="1">
    <citation type="journal article" date="2011" name="Nat. Biotechnol.">
        <title>The genomic sequence of the Chinese hamster ovary (CHO)-K1 cell line.</title>
        <authorList>
            <person name="Xu X."/>
            <person name="Nagarajan H."/>
            <person name="Lewis N.E."/>
            <person name="Pan S."/>
            <person name="Cai Z."/>
            <person name="Liu X."/>
            <person name="Chen W."/>
            <person name="Xie M."/>
            <person name="Wang W."/>
            <person name="Hammond S."/>
            <person name="Andersen M.R."/>
            <person name="Neff N."/>
            <person name="Passarelli B."/>
            <person name="Koh W."/>
            <person name="Fan H.C."/>
            <person name="Wang J."/>
            <person name="Gui Y."/>
            <person name="Lee K.H."/>
            <person name="Betenbaugh M.J."/>
            <person name="Quake S.R."/>
            <person name="Famili I."/>
            <person name="Palsson B.O."/>
            <person name="Wang J."/>
        </authorList>
    </citation>
    <scope>NUCLEOTIDE SEQUENCE [LARGE SCALE GENOMIC DNA]</scope>
    <source>
        <strain evidence="3">CHO K1 cell line</strain>
    </source>
</reference>
<dbReference type="InParanoid" id="G3HSL7"/>
<feature type="compositionally biased region" description="Gly residues" evidence="1">
    <location>
        <begin position="53"/>
        <end position="69"/>
    </location>
</feature>
<feature type="region of interest" description="Disordered" evidence="1">
    <location>
        <begin position="20"/>
        <end position="108"/>
    </location>
</feature>
<proteinExistence type="predicted"/>
<name>G3HSL7_CRIGR</name>
<dbReference type="Proteomes" id="UP000001075">
    <property type="component" value="Unassembled WGS sequence"/>
</dbReference>
<feature type="compositionally biased region" description="Polar residues" evidence="1">
    <location>
        <begin position="76"/>
        <end position="85"/>
    </location>
</feature>